<feature type="chain" id="PRO_5020029829" evidence="1">
    <location>
        <begin position="32"/>
        <end position="142"/>
    </location>
</feature>
<dbReference type="AlphaFoldDB" id="A0A4D5REK5"/>
<name>A0A4D5REK5_IXOSC</name>
<evidence type="ECO:0000256" key="1">
    <source>
        <dbReference type="SAM" id="SignalP"/>
    </source>
</evidence>
<protein>
    <submittedName>
        <fullName evidence="2">Putative secreted protein</fullName>
    </submittedName>
</protein>
<feature type="signal peptide" evidence="1">
    <location>
        <begin position="1"/>
        <end position="31"/>
    </location>
</feature>
<evidence type="ECO:0000313" key="2">
    <source>
        <dbReference type="EMBL" id="MOY35603.1"/>
    </source>
</evidence>
<keyword evidence="1" id="KW-0732">Signal</keyword>
<sequence>MTKREWLGVLQHMLVLFTPLWTDVLAPGSRGAETSSKVADGLVVEQRRLLPAFPMQPAHCRESLREPHQRFLPVVVLNVFVVATWVPQDLEILVATSLDSIFFCGPARTMGEVIPATRASQYLPACDFRSASRQGSPRATRC</sequence>
<reference evidence="2" key="1">
    <citation type="submission" date="2019-04" db="EMBL/GenBank/DDBJ databases">
        <title>An insight into the mialome of Ixodes scapularis.</title>
        <authorList>
            <person name="Ribeiro J.M."/>
            <person name="Mather T.N."/>
            <person name="Karim S."/>
        </authorList>
    </citation>
    <scope>NUCLEOTIDE SEQUENCE</scope>
</reference>
<accession>A0A4D5REK5</accession>
<proteinExistence type="predicted"/>
<organism evidence="2">
    <name type="scientific">Ixodes scapularis</name>
    <name type="common">Black-legged tick</name>
    <name type="synonym">Deer tick</name>
    <dbReference type="NCBI Taxonomy" id="6945"/>
    <lineage>
        <taxon>Eukaryota</taxon>
        <taxon>Metazoa</taxon>
        <taxon>Ecdysozoa</taxon>
        <taxon>Arthropoda</taxon>
        <taxon>Chelicerata</taxon>
        <taxon>Arachnida</taxon>
        <taxon>Acari</taxon>
        <taxon>Parasitiformes</taxon>
        <taxon>Ixodida</taxon>
        <taxon>Ixodoidea</taxon>
        <taxon>Ixodidae</taxon>
        <taxon>Ixodinae</taxon>
        <taxon>Ixodes</taxon>
    </lineage>
</organism>
<dbReference type="EMBL" id="GHJT01001632">
    <property type="protein sequence ID" value="MOY35603.1"/>
    <property type="molecule type" value="Transcribed_RNA"/>
</dbReference>